<evidence type="ECO:0000313" key="1">
    <source>
        <dbReference type="EMBL" id="EPI47172.1"/>
    </source>
</evidence>
<accession>S4I1A9</accession>
<gene>
    <name evidence="1" type="ORF">HMPREF1581_00906</name>
</gene>
<dbReference type="AlphaFoldDB" id="S4I1A9"/>
<comment type="caution">
    <text evidence="1">The sequence shown here is derived from an EMBL/GenBank/DDBJ whole genome shotgun (WGS) entry which is preliminary data.</text>
</comment>
<dbReference type="HOGENOM" id="CLU_2649278_0_0_11"/>
<dbReference type="Proteomes" id="UP000014521">
    <property type="component" value="Unassembled WGS sequence"/>
</dbReference>
<proteinExistence type="predicted"/>
<name>S4I1A9_GARVA</name>
<dbReference type="RefSeq" id="WP_016828880.1">
    <property type="nucleotide sequence ID" value="NZ_KE347336.1"/>
</dbReference>
<reference evidence="1 2" key="1">
    <citation type="submission" date="2013-06" db="EMBL/GenBank/DDBJ databases">
        <authorList>
            <person name="Weinstock G."/>
            <person name="Sodergren E."/>
            <person name="Lobos E.A."/>
            <person name="Fulton L."/>
            <person name="Fulton R."/>
            <person name="Courtney L."/>
            <person name="Fronick C."/>
            <person name="O'Laughlin M."/>
            <person name="Godfrey J."/>
            <person name="Wilson R.M."/>
            <person name="Miner T."/>
            <person name="Farmer C."/>
            <person name="Delehaunty K."/>
            <person name="Cordes M."/>
            <person name="Minx P."/>
            <person name="Tomlinson C."/>
            <person name="Chen J."/>
            <person name="Wollam A."/>
            <person name="Pepin K.H."/>
            <person name="Bhonagiri V."/>
            <person name="Zhang X."/>
            <person name="Warren W."/>
            <person name="Mitreva M."/>
            <person name="Mardis E.R."/>
            <person name="Wilson R.K."/>
        </authorList>
    </citation>
    <scope>NUCLEOTIDE SEQUENCE [LARGE SCALE GENOMIC DNA]</scope>
    <source>
        <strain evidence="1 2">JCP8108</strain>
    </source>
</reference>
<protein>
    <recommendedName>
        <fullName evidence="3">Bro-N domain-containing protein</fullName>
    </recommendedName>
</protein>
<organism evidence="1 2">
    <name type="scientific">Gardnerella vaginalis JCP8108</name>
    <dbReference type="NCBI Taxonomy" id="1261066"/>
    <lineage>
        <taxon>Bacteria</taxon>
        <taxon>Bacillati</taxon>
        <taxon>Actinomycetota</taxon>
        <taxon>Actinomycetes</taxon>
        <taxon>Bifidobacteriales</taxon>
        <taxon>Bifidobacteriaceae</taxon>
        <taxon>Gardnerella</taxon>
    </lineage>
</organism>
<sequence>MVEDGENNVNNEIKLFEGKQVRSAWNNEKEEWYFSVVDVVAVLTDSKNPSDYLKKMRKRDDQLAAYVGTNCPHGVC</sequence>
<dbReference type="EMBL" id="ATJJ01000061">
    <property type="protein sequence ID" value="EPI47172.1"/>
    <property type="molecule type" value="Genomic_DNA"/>
</dbReference>
<evidence type="ECO:0008006" key="3">
    <source>
        <dbReference type="Google" id="ProtNLM"/>
    </source>
</evidence>
<evidence type="ECO:0000313" key="2">
    <source>
        <dbReference type="Proteomes" id="UP000014521"/>
    </source>
</evidence>